<dbReference type="InterPro" id="IPR021421">
    <property type="entry name" value="DUF3071"/>
</dbReference>
<name>A0A4Q7NGC8_9ACTN</name>
<dbReference type="EMBL" id="SGXD01000004">
    <property type="protein sequence ID" value="RZS82980.1"/>
    <property type="molecule type" value="Genomic_DNA"/>
</dbReference>
<proteinExistence type="predicted"/>
<evidence type="ECO:0000259" key="2">
    <source>
        <dbReference type="Pfam" id="PF11268"/>
    </source>
</evidence>
<sequence>MLDLRLVGVSDDGSALLLADAEGGSYRLAVDEAVGAAVRGDRSRLGQLQIDTGELRPRDIQTRVRAGASPEMLSTQSGMPLDRVRRYAGPVLAEREHVARQAQRATARLSIRSEGPAPALYDAVETRLRDAGIDVGLARWDAWRREDGSWTVEVVHPVAHALAKAVGAGPARAHFVLDATTRTAVADDDAARWLLGEEPELRAPFVPRLAPAPAEQPARVVVEEPVVDLRGEAGDEPVVDDGDEVPDSAEDGAAADDEQSAQQGDEQGRRRDRRAERRARRAAPRTDVLHGQTDRQALADGVRPGARAAVPSWDEILFGSGRQQP</sequence>
<feature type="compositionally biased region" description="Acidic residues" evidence="1">
    <location>
        <begin position="234"/>
        <end position="259"/>
    </location>
</feature>
<feature type="compositionally biased region" description="Basic and acidic residues" evidence="1">
    <location>
        <begin position="266"/>
        <end position="275"/>
    </location>
</feature>
<accession>A0A4Q7NGC8</accession>
<dbReference type="OrthoDB" id="5180791at2"/>
<dbReference type="RefSeq" id="WP_130494084.1">
    <property type="nucleotide sequence ID" value="NZ_SGXD01000004.1"/>
</dbReference>
<evidence type="ECO:0000313" key="4">
    <source>
        <dbReference type="Proteomes" id="UP000293638"/>
    </source>
</evidence>
<evidence type="ECO:0000256" key="1">
    <source>
        <dbReference type="SAM" id="MobiDB-lite"/>
    </source>
</evidence>
<feature type="region of interest" description="Disordered" evidence="1">
    <location>
        <begin position="230"/>
        <end position="306"/>
    </location>
</feature>
<evidence type="ECO:0000313" key="3">
    <source>
        <dbReference type="EMBL" id="RZS82980.1"/>
    </source>
</evidence>
<dbReference type="AlphaFoldDB" id="A0A4Q7NGC8"/>
<keyword evidence="4" id="KW-1185">Reference proteome</keyword>
<reference evidence="3 4" key="1">
    <citation type="submission" date="2019-02" db="EMBL/GenBank/DDBJ databases">
        <title>Genomic Encyclopedia of Type Strains, Phase IV (KMG-IV): sequencing the most valuable type-strain genomes for metagenomic binning, comparative biology and taxonomic classification.</title>
        <authorList>
            <person name="Goeker M."/>
        </authorList>
    </citation>
    <scope>NUCLEOTIDE SEQUENCE [LARGE SCALE GENOMIC DNA]</scope>
    <source>
        <strain evidence="3 4">DSM 45622</strain>
    </source>
</reference>
<dbReference type="NCBIfam" id="NF040712">
    <property type="entry name" value="SepH"/>
    <property type="match status" value="1"/>
</dbReference>
<dbReference type="Pfam" id="PF11268">
    <property type="entry name" value="DUF3071"/>
    <property type="match status" value="1"/>
</dbReference>
<comment type="caution">
    <text evidence="3">The sequence shown here is derived from an EMBL/GenBank/DDBJ whole genome shotgun (WGS) entry which is preliminary data.</text>
</comment>
<dbReference type="Proteomes" id="UP000293638">
    <property type="component" value="Unassembled WGS sequence"/>
</dbReference>
<organism evidence="3 4">
    <name type="scientific">Motilibacter rhizosphaerae</name>
    <dbReference type="NCBI Taxonomy" id="598652"/>
    <lineage>
        <taxon>Bacteria</taxon>
        <taxon>Bacillati</taxon>
        <taxon>Actinomycetota</taxon>
        <taxon>Actinomycetes</taxon>
        <taxon>Motilibacterales</taxon>
        <taxon>Motilibacteraceae</taxon>
        <taxon>Motilibacter</taxon>
    </lineage>
</organism>
<feature type="domain" description="DUF3071" evidence="2">
    <location>
        <begin position="1"/>
        <end position="158"/>
    </location>
</feature>
<gene>
    <name evidence="3" type="ORF">EV189_3378</name>
</gene>
<protein>
    <submittedName>
        <fullName evidence="3">DUF3071 family protein</fullName>
    </submittedName>
</protein>
<dbReference type="InterPro" id="IPR047682">
    <property type="entry name" value="SepH-like"/>
</dbReference>